<dbReference type="EMBL" id="AVOT02000873">
    <property type="protein sequence ID" value="MBW0464772.1"/>
    <property type="molecule type" value="Genomic_DNA"/>
</dbReference>
<gene>
    <name evidence="1" type="ORF">O181_004487</name>
</gene>
<evidence type="ECO:0000313" key="2">
    <source>
        <dbReference type="Proteomes" id="UP000765509"/>
    </source>
</evidence>
<comment type="caution">
    <text evidence="1">The sequence shown here is derived from an EMBL/GenBank/DDBJ whole genome shotgun (WGS) entry which is preliminary data.</text>
</comment>
<accession>A0A9Q3GFU6</accession>
<dbReference type="Proteomes" id="UP000765509">
    <property type="component" value="Unassembled WGS sequence"/>
</dbReference>
<reference evidence="1" key="1">
    <citation type="submission" date="2021-03" db="EMBL/GenBank/DDBJ databases">
        <title>Draft genome sequence of rust myrtle Austropuccinia psidii MF-1, a brazilian biotype.</title>
        <authorList>
            <person name="Quecine M.C."/>
            <person name="Pachon D.M.R."/>
            <person name="Bonatelli M.L."/>
            <person name="Correr F.H."/>
            <person name="Franceschini L.M."/>
            <person name="Leite T.F."/>
            <person name="Margarido G.R.A."/>
            <person name="Almeida C.A."/>
            <person name="Ferrarezi J.A."/>
            <person name="Labate C.A."/>
        </authorList>
    </citation>
    <scope>NUCLEOTIDE SEQUENCE</scope>
    <source>
        <strain evidence="1">MF-1</strain>
    </source>
</reference>
<keyword evidence="2" id="KW-1185">Reference proteome</keyword>
<organism evidence="1 2">
    <name type="scientific">Austropuccinia psidii MF-1</name>
    <dbReference type="NCBI Taxonomy" id="1389203"/>
    <lineage>
        <taxon>Eukaryota</taxon>
        <taxon>Fungi</taxon>
        <taxon>Dikarya</taxon>
        <taxon>Basidiomycota</taxon>
        <taxon>Pucciniomycotina</taxon>
        <taxon>Pucciniomycetes</taxon>
        <taxon>Pucciniales</taxon>
        <taxon>Sphaerophragmiaceae</taxon>
        <taxon>Austropuccinia</taxon>
    </lineage>
</organism>
<evidence type="ECO:0000313" key="1">
    <source>
        <dbReference type="EMBL" id="MBW0464772.1"/>
    </source>
</evidence>
<protein>
    <submittedName>
        <fullName evidence="1">Uncharacterized protein</fullName>
    </submittedName>
</protein>
<proteinExistence type="predicted"/>
<dbReference type="AlphaFoldDB" id="A0A9Q3GFU6"/>
<dbReference type="OrthoDB" id="3158924at2759"/>
<sequence>MLQTLDNMVRRFCEYGIELKYCDGFTHYRCKPLPALDAAYKTPIHASSNETPDILEKGLNPRLPQDSLRKSLVAINPTASSFKEMLEKDRNHTLRSMEDSFSHAKDKWYRSHVTPEFKVVDSELLSTINFNNIKGCKDLKDSFAGPPLGKFCLSIII</sequence>
<name>A0A9Q3GFU6_9BASI</name>